<evidence type="ECO:0000313" key="2">
    <source>
        <dbReference type="EMBL" id="RVU16271.1"/>
    </source>
</evidence>
<dbReference type="AlphaFoldDB" id="A0A3S2YPF3"/>
<organism evidence="2 3">
    <name type="scientific">Streptomyces antnestii</name>
    <dbReference type="NCBI Taxonomy" id="2494256"/>
    <lineage>
        <taxon>Bacteria</taxon>
        <taxon>Bacillati</taxon>
        <taxon>Actinomycetota</taxon>
        <taxon>Actinomycetes</taxon>
        <taxon>Kitasatosporales</taxon>
        <taxon>Streptomycetaceae</taxon>
        <taxon>Streptomyces</taxon>
    </lineage>
</organism>
<dbReference type="Proteomes" id="UP000283128">
    <property type="component" value="Unassembled WGS sequence"/>
</dbReference>
<reference evidence="2 3" key="1">
    <citation type="submission" date="2019-01" db="EMBL/GenBank/DDBJ databases">
        <title>Genome sequences of Streptomyces and Rhizobium isolates collected from root and soil.</title>
        <authorList>
            <person name="Chhettri S."/>
            <person name="Sevigny J.L."/>
            <person name="Sen A."/>
            <person name="Ennis N."/>
            <person name="Tisa L."/>
        </authorList>
    </citation>
    <scope>NUCLEOTIDE SEQUENCE [LARGE SCALE GENOMIC DNA]</scope>
    <source>
        <strain evidence="2 3">San01</strain>
    </source>
</reference>
<dbReference type="EMBL" id="RZYA01000028">
    <property type="protein sequence ID" value="RVU16271.1"/>
    <property type="molecule type" value="Genomic_DNA"/>
</dbReference>
<feature type="region of interest" description="Disordered" evidence="1">
    <location>
        <begin position="180"/>
        <end position="200"/>
    </location>
</feature>
<evidence type="ECO:0000256" key="1">
    <source>
        <dbReference type="SAM" id="MobiDB-lite"/>
    </source>
</evidence>
<comment type="caution">
    <text evidence="2">The sequence shown here is derived from an EMBL/GenBank/DDBJ whole genome shotgun (WGS) entry which is preliminary data.</text>
</comment>
<dbReference type="Pfam" id="PF15589">
    <property type="entry name" value="Imm21"/>
    <property type="match status" value="1"/>
</dbReference>
<dbReference type="OrthoDB" id="3471576at2"/>
<dbReference type="InterPro" id="IPR028961">
    <property type="entry name" value="Imm21"/>
</dbReference>
<evidence type="ECO:0008006" key="4">
    <source>
        <dbReference type="Google" id="ProtNLM"/>
    </source>
</evidence>
<sequence>MKTSSSTTAGSADPSLTWVESMGGPLIAVPVSVLDGWRGCTESGMVIGDGDVTDDYDRACEVDDLAGVIAVGEKGMRGLVLADEPATTCYLPEHQAFVRWLGADSEADLIAAAKTVLTDPTTQWEECGVWETDGPAVLMDSVTDGAELDIEYPNGGGLPEQAPVPIPPGRWTVRAVHASPNDDTSVGLVQLLPSEGDPFS</sequence>
<accession>A0A3S2YPF3</accession>
<keyword evidence="3" id="KW-1185">Reference proteome</keyword>
<protein>
    <recommendedName>
        <fullName evidence="4">Immunity protein 21 of polymorphic toxin system</fullName>
    </recommendedName>
</protein>
<name>A0A3S2YPF3_9ACTN</name>
<proteinExistence type="predicted"/>
<evidence type="ECO:0000313" key="3">
    <source>
        <dbReference type="Proteomes" id="UP000283128"/>
    </source>
</evidence>
<gene>
    <name evidence="2" type="ORF">EOT10_37030</name>
</gene>
<dbReference type="RefSeq" id="WP_127832786.1">
    <property type="nucleotide sequence ID" value="NZ_RZYA01000028.1"/>
</dbReference>